<dbReference type="AlphaFoldDB" id="A0A0J7MSC0"/>
<evidence type="ECO:0000313" key="1">
    <source>
        <dbReference type="EMBL" id="KMQ83390.1"/>
    </source>
</evidence>
<dbReference type="Proteomes" id="UP000036403">
    <property type="component" value="Unassembled WGS sequence"/>
</dbReference>
<reference evidence="1 2" key="1">
    <citation type="submission" date="2015-04" db="EMBL/GenBank/DDBJ databases">
        <title>Lasius niger genome sequencing.</title>
        <authorList>
            <person name="Konorov E.A."/>
            <person name="Nikitin M.A."/>
            <person name="Kirill M.V."/>
            <person name="Chang P."/>
        </authorList>
    </citation>
    <scope>NUCLEOTIDE SEQUENCE [LARGE SCALE GENOMIC DNA]</scope>
    <source>
        <tissue evidence="1">Whole</tissue>
    </source>
</reference>
<keyword evidence="1" id="KW-0548">Nucleotidyltransferase</keyword>
<organism evidence="1 2">
    <name type="scientific">Lasius niger</name>
    <name type="common">Black garden ant</name>
    <dbReference type="NCBI Taxonomy" id="67767"/>
    <lineage>
        <taxon>Eukaryota</taxon>
        <taxon>Metazoa</taxon>
        <taxon>Ecdysozoa</taxon>
        <taxon>Arthropoda</taxon>
        <taxon>Hexapoda</taxon>
        <taxon>Insecta</taxon>
        <taxon>Pterygota</taxon>
        <taxon>Neoptera</taxon>
        <taxon>Endopterygota</taxon>
        <taxon>Hymenoptera</taxon>
        <taxon>Apocrita</taxon>
        <taxon>Aculeata</taxon>
        <taxon>Formicoidea</taxon>
        <taxon>Formicidae</taxon>
        <taxon>Formicinae</taxon>
        <taxon>Lasius</taxon>
        <taxon>Lasius</taxon>
    </lineage>
</organism>
<dbReference type="PaxDb" id="67767-A0A0J7MSC0"/>
<keyword evidence="1" id="KW-0540">Nuclease</keyword>
<name>A0A0J7MSC0_LASNI</name>
<keyword evidence="1" id="KW-0808">Transferase</keyword>
<keyword evidence="2" id="KW-1185">Reference proteome</keyword>
<proteinExistence type="predicted"/>
<evidence type="ECO:0000313" key="2">
    <source>
        <dbReference type="Proteomes" id="UP000036403"/>
    </source>
</evidence>
<dbReference type="EMBL" id="LBMM01019999">
    <property type="protein sequence ID" value="KMQ83390.1"/>
    <property type="molecule type" value="Genomic_DNA"/>
</dbReference>
<keyword evidence="1" id="KW-0695">RNA-directed DNA polymerase</keyword>
<gene>
    <name evidence="1" type="ORF">RF55_20161</name>
</gene>
<dbReference type="OrthoDB" id="410404at2759"/>
<dbReference type="GO" id="GO:0003964">
    <property type="term" value="F:RNA-directed DNA polymerase activity"/>
    <property type="evidence" value="ECO:0007669"/>
    <property type="project" value="UniProtKB-KW"/>
</dbReference>
<comment type="caution">
    <text evidence="1">The sequence shown here is derived from an EMBL/GenBank/DDBJ whole genome shotgun (WGS) entry which is preliminary data.</text>
</comment>
<keyword evidence="1" id="KW-0378">Hydrolase</keyword>
<sequence>MDNYGQNFGNAGQIREEDTKKDLCKISKRRRNLRIRYNHELYQLYKEPPLSTHIKLMRLRWTGHVQRMPETRIVKKVLTKQPGGKRDAGRPRARWGNSVAKDAQKTLGVRNWRRASEDRSGWKRSIEKARA</sequence>
<keyword evidence="1" id="KW-0255">Endonuclease</keyword>
<accession>A0A0J7MSC0</accession>
<protein>
    <submittedName>
        <fullName evidence="1">Endonuclease-reverse transcriptase</fullName>
    </submittedName>
</protein>
<dbReference type="GO" id="GO:0004519">
    <property type="term" value="F:endonuclease activity"/>
    <property type="evidence" value="ECO:0007669"/>
    <property type="project" value="UniProtKB-KW"/>
</dbReference>